<evidence type="ECO:0000256" key="3">
    <source>
        <dbReference type="ARBA" id="ARBA00012579"/>
    </source>
</evidence>
<comment type="subunit">
    <text evidence="7">Homotrimer.</text>
</comment>
<feature type="binding site" evidence="7">
    <location>
        <position position="43"/>
    </location>
    <ligand>
        <name>a divalent metal cation</name>
        <dbReference type="ChEBI" id="CHEBI:60240"/>
    </ligand>
</feature>
<feature type="binding site" evidence="7">
    <location>
        <position position="140"/>
    </location>
    <ligand>
        <name>4-CDP-2-C-methyl-D-erythritol 2-phosphate</name>
        <dbReference type="ChEBI" id="CHEBI:57919"/>
    </ligand>
</feature>
<feature type="binding site" evidence="7">
    <location>
        <begin position="133"/>
        <end position="136"/>
    </location>
    <ligand>
        <name>4-CDP-2-C-methyl-D-erythritol 2-phosphate</name>
        <dbReference type="ChEBI" id="CHEBI:57919"/>
    </ligand>
</feature>
<evidence type="ECO:0000256" key="7">
    <source>
        <dbReference type="HAMAP-Rule" id="MF_00107"/>
    </source>
</evidence>
<dbReference type="EC" id="4.6.1.12" evidence="3 7"/>
<comment type="catalytic activity">
    <reaction evidence="1 7 8">
        <text>4-CDP-2-C-methyl-D-erythritol 2-phosphate = 2-C-methyl-D-erythritol 2,4-cyclic diphosphate + CMP</text>
        <dbReference type="Rhea" id="RHEA:23864"/>
        <dbReference type="ChEBI" id="CHEBI:57919"/>
        <dbReference type="ChEBI" id="CHEBI:58483"/>
        <dbReference type="ChEBI" id="CHEBI:60377"/>
        <dbReference type="EC" id="4.6.1.12"/>
    </reaction>
</comment>
<dbReference type="RefSeq" id="WP_345082685.1">
    <property type="nucleotide sequence ID" value="NZ_BAABFA010000011.1"/>
</dbReference>
<evidence type="ECO:0000259" key="9">
    <source>
        <dbReference type="Pfam" id="PF02542"/>
    </source>
</evidence>
<evidence type="ECO:0000256" key="5">
    <source>
        <dbReference type="ARBA" id="ARBA00023229"/>
    </source>
</evidence>
<feature type="site" description="Transition state stabilizer" evidence="7">
    <location>
        <position position="35"/>
    </location>
</feature>
<comment type="pathway">
    <text evidence="2 7">Isoprenoid biosynthesis; isopentenyl diphosphate biosynthesis via DXP pathway; isopentenyl diphosphate from 1-deoxy-D-xylulose 5-phosphate: step 4/6.</text>
</comment>
<reference evidence="11" key="1">
    <citation type="journal article" date="2019" name="Int. J. Syst. Evol. Microbiol.">
        <title>The Global Catalogue of Microorganisms (GCM) 10K type strain sequencing project: providing services to taxonomists for standard genome sequencing and annotation.</title>
        <authorList>
            <consortium name="The Broad Institute Genomics Platform"/>
            <consortium name="The Broad Institute Genome Sequencing Center for Infectious Disease"/>
            <person name="Wu L."/>
            <person name="Ma J."/>
        </authorList>
    </citation>
    <scope>NUCLEOTIDE SEQUENCE [LARGE SCALE GENOMIC DNA]</scope>
    <source>
        <strain evidence="11">JCM 32105</strain>
    </source>
</reference>
<keyword evidence="4 7" id="KW-0479">Metal-binding</keyword>
<comment type="function">
    <text evidence="7">Involved in the biosynthesis of isopentenyl diphosphate (IPP) and dimethylallyl diphosphate (DMAPP), two major building blocks of isoprenoid compounds. Catalyzes the conversion of 4-diphosphocytidyl-2-C-methyl-D-erythritol 2-phosphate (CDP-ME2P) to 2-C-methyl-D-erythritol 2,4-cyclodiphosphate (ME-CPP) with a corresponding release of cytidine 5-monophosphate (CMP).</text>
</comment>
<feature type="binding site" evidence="7">
    <location>
        <begin position="35"/>
        <end position="36"/>
    </location>
    <ligand>
        <name>4-CDP-2-C-methyl-D-erythritol 2-phosphate</name>
        <dbReference type="ChEBI" id="CHEBI:57919"/>
    </ligand>
</feature>
<dbReference type="Gene3D" id="3.30.1330.50">
    <property type="entry name" value="2-C-methyl-D-erythritol 2,4-cyclodiphosphate synthase"/>
    <property type="match status" value="1"/>
</dbReference>
<proteinExistence type="inferred from homology"/>
<evidence type="ECO:0000313" key="10">
    <source>
        <dbReference type="EMBL" id="GAA4466486.1"/>
    </source>
</evidence>
<dbReference type="CDD" id="cd00554">
    <property type="entry name" value="MECDP_synthase"/>
    <property type="match status" value="1"/>
</dbReference>
<keyword evidence="6 7" id="KW-0456">Lyase</keyword>
<feature type="binding site" evidence="7">
    <location>
        <position position="11"/>
    </location>
    <ligand>
        <name>a divalent metal cation</name>
        <dbReference type="ChEBI" id="CHEBI:60240"/>
    </ligand>
</feature>
<evidence type="ECO:0000256" key="2">
    <source>
        <dbReference type="ARBA" id="ARBA00004709"/>
    </source>
</evidence>
<keyword evidence="5 7" id="KW-0414">Isoprene biosynthesis</keyword>
<evidence type="ECO:0000313" key="11">
    <source>
        <dbReference type="Proteomes" id="UP001500067"/>
    </source>
</evidence>
<evidence type="ECO:0000256" key="6">
    <source>
        <dbReference type="ARBA" id="ARBA00023239"/>
    </source>
</evidence>
<feature type="binding site" evidence="7">
    <location>
        <begin position="57"/>
        <end position="59"/>
    </location>
    <ligand>
        <name>4-CDP-2-C-methyl-D-erythritol 2-phosphate</name>
        <dbReference type="ChEBI" id="CHEBI:57919"/>
    </ligand>
</feature>
<dbReference type="PROSITE" id="PS01350">
    <property type="entry name" value="ISPF"/>
    <property type="match status" value="1"/>
</dbReference>
<evidence type="ECO:0000256" key="1">
    <source>
        <dbReference type="ARBA" id="ARBA00000200"/>
    </source>
</evidence>
<gene>
    <name evidence="7 10" type="primary">ispF</name>
    <name evidence="10" type="ORF">GCM10023093_20720</name>
</gene>
<name>A0ABP8NFI6_9BACT</name>
<evidence type="ECO:0000256" key="4">
    <source>
        <dbReference type="ARBA" id="ARBA00022723"/>
    </source>
</evidence>
<dbReference type="SUPFAM" id="SSF69765">
    <property type="entry name" value="IpsF-like"/>
    <property type="match status" value="1"/>
</dbReference>
<comment type="caution">
    <text evidence="7">Lacks conserved residue(s) required for the propagation of feature annotation.</text>
</comment>
<evidence type="ECO:0000256" key="8">
    <source>
        <dbReference type="RuleBase" id="RU004395"/>
    </source>
</evidence>
<dbReference type="InterPro" id="IPR036571">
    <property type="entry name" value="MECDP_synthase_sf"/>
</dbReference>
<dbReference type="EMBL" id="BAABFA010000011">
    <property type="protein sequence ID" value="GAA4466486.1"/>
    <property type="molecule type" value="Genomic_DNA"/>
</dbReference>
<dbReference type="PANTHER" id="PTHR43181:SF1">
    <property type="entry name" value="2-C-METHYL-D-ERYTHRITOL 2,4-CYCLODIPHOSPHATE SYNTHASE, CHLOROPLASTIC"/>
    <property type="match status" value="1"/>
</dbReference>
<dbReference type="HAMAP" id="MF_00107">
    <property type="entry name" value="IspF"/>
    <property type="match status" value="1"/>
</dbReference>
<feature type="binding site" evidence="7">
    <location>
        <position position="143"/>
    </location>
    <ligand>
        <name>4-CDP-2-C-methyl-D-erythritol 2-phosphate</name>
        <dbReference type="ChEBI" id="CHEBI:57919"/>
    </ligand>
</feature>
<dbReference type="PANTHER" id="PTHR43181">
    <property type="entry name" value="2-C-METHYL-D-ERYTHRITOL 2,4-CYCLODIPHOSPHATE SYNTHASE, CHLOROPLASTIC"/>
    <property type="match status" value="1"/>
</dbReference>
<dbReference type="InterPro" id="IPR003526">
    <property type="entry name" value="MECDP_synthase"/>
</dbReference>
<dbReference type="InterPro" id="IPR020555">
    <property type="entry name" value="MECDP_synthase_CS"/>
</dbReference>
<sequence length="159" mass="17269">MYRIGQGIDFHKLVEGREFWLGGVLIPHTKGALGHSDADVLLHAICDAMLGALSLGDIGQHFPDTDAAYKGIDSKILLQKTYELVNSKGYKLVNIDSTVLLQAPKIRKYVDSMRTTIAGILGLEVDDVSIKATTTEQLSFIGREEGIVATANVLLQKGM</sequence>
<organism evidence="10 11">
    <name type="scientific">Nemorincola caseinilytica</name>
    <dbReference type="NCBI Taxonomy" id="2054315"/>
    <lineage>
        <taxon>Bacteria</taxon>
        <taxon>Pseudomonadati</taxon>
        <taxon>Bacteroidota</taxon>
        <taxon>Chitinophagia</taxon>
        <taxon>Chitinophagales</taxon>
        <taxon>Chitinophagaceae</taxon>
        <taxon>Nemorincola</taxon>
    </lineage>
</organism>
<protein>
    <recommendedName>
        <fullName evidence="3 7">2-C-methyl-D-erythritol 2,4-cyclodiphosphate synthase</fullName>
        <shortName evidence="7">MECDP-synthase</shortName>
        <shortName evidence="7">MECPP-synthase</shortName>
        <shortName evidence="7">MECPS</shortName>
        <ecNumber evidence="3 7">4.6.1.12</ecNumber>
    </recommendedName>
</protein>
<dbReference type="NCBIfam" id="TIGR00151">
    <property type="entry name" value="ispF"/>
    <property type="match status" value="1"/>
</dbReference>
<comment type="similarity">
    <text evidence="7 8">Belongs to the IspF family.</text>
</comment>
<dbReference type="Pfam" id="PF02542">
    <property type="entry name" value="YgbB"/>
    <property type="match status" value="1"/>
</dbReference>
<feature type="site" description="Transition state stabilizer" evidence="7">
    <location>
        <position position="134"/>
    </location>
</feature>
<feature type="binding site" evidence="7">
    <location>
        <position position="9"/>
    </location>
    <ligand>
        <name>a divalent metal cation</name>
        <dbReference type="ChEBI" id="CHEBI:60240"/>
    </ligand>
</feature>
<feature type="binding site" evidence="7">
    <location>
        <begin position="9"/>
        <end position="11"/>
    </location>
    <ligand>
        <name>4-CDP-2-C-methyl-D-erythritol 2-phosphate</name>
        <dbReference type="ChEBI" id="CHEBI:57919"/>
    </ligand>
</feature>
<feature type="domain" description="2-C-methyl-D-erythritol 2,4-cyclodiphosphate synthase" evidence="9">
    <location>
        <begin position="3"/>
        <end position="155"/>
    </location>
</feature>
<keyword evidence="11" id="KW-1185">Reference proteome</keyword>
<comment type="cofactor">
    <cofactor evidence="7">
        <name>a divalent metal cation</name>
        <dbReference type="ChEBI" id="CHEBI:60240"/>
    </cofactor>
    <text evidence="7">Binds 1 divalent metal cation per subunit.</text>
</comment>
<accession>A0ABP8NFI6</accession>
<feature type="binding site" evidence="7">
    <location>
        <begin position="62"/>
        <end position="66"/>
    </location>
    <ligand>
        <name>4-CDP-2-C-methyl-D-erythritol 2-phosphate</name>
        <dbReference type="ChEBI" id="CHEBI:57919"/>
    </ligand>
</feature>
<comment type="caution">
    <text evidence="10">The sequence shown here is derived from an EMBL/GenBank/DDBJ whole genome shotgun (WGS) entry which is preliminary data.</text>
</comment>
<dbReference type="Proteomes" id="UP001500067">
    <property type="component" value="Unassembled WGS sequence"/>
</dbReference>